<name>A0ABM9CZN0_9LACO</name>
<keyword evidence="8" id="KW-1185">Reference proteome</keyword>
<feature type="transmembrane region" description="Helical" evidence="6">
    <location>
        <begin position="142"/>
        <end position="163"/>
    </location>
</feature>
<keyword evidence="3 6" id="KW-0812">Transmembrane</keyword>
<accession>A0ABM9CZN0</accession>
<feature type="transmembrane region" description="Helical" evidence="6">
    <location>
        <begin position="169"/>
        <end position="187"/>
    </location>
</feature>
<dbReference type="PANTHER" id="PTHR23291">
    <property type="entry name" value="BAX INHIBITOR-RELATED"/>
    <property type="match status" value="1"/>
</dbReference>
<proteinExistence type="inferred from homology"/>
<feature type="transmembrane region" description="Helical" evidence="6">
    <location>
        <begin position="208"/>
        <end position="230"/>
    </location>
</feature>
<feature type="transmembrane region" description="Helical" evidence="6">
    <location>
        <begin position="116"/>
        <end position="135"/>
    </location>
</feature>
<sequence>MNNFNSNTRRDVTGRDEGMQAFFQKMYSYMSIALLVTGVTGYIVQSFFLQQIVHLLAGSVVGLLFILALEFIIVFMMRSASVQNPARAFGLLMAFSVIQGLTLGLLLAVYTTASVIIAFVSTAAVFASMAAYGYLTNRSLNSLGSILFGALIGLIIASLANIFFVSNTLSLIISAVSVIVFAIYTAYDNNRLKDLYVQMAGEGQTDMTGLAVNGALMLYLDFINMFYALIRLTGDSRQ</sequence>
<feature type="transmembrane region" description="Helical" evidence="6">
    <location>
        <begin position="88"/>
        <end position="110"/>
    </location>
</feature>
<organism evidence="7 8">
    <name type="scientific">Convivina praedatoris</name>
    <dbReference type="NCBI Taxonomy" id="2880963"/>
    <lineage>
        <taxon>Bacteria</taxon>
        <taxon>Bacillati</taxon>
        <taxon>Bacillota</taxon>
        <taxon>Bacilli</taxon>
        <taxon>Lactobacillales</taxon>
        <taxon>Lactobacillaceae</taxon>
        <taxon>Convivina</taxon>
    </lineage>
</organism>
<feature type="transmembrane region" description="Helical" evidence="6">
    <location>
        <begin position="55"/>
        <end position="76"/>
    </location>
</feature>
<dbReference type="PRINTS" id="PR00173">
    <property type="entry name" value="EDTRNSPORT"/>
</dbReference>
<keyword evidence="5 6" id="KW-0472">Membrane</keyword>
<evidence type="ECO:0000256" key="2">
    <source>
        <dbReference type="ARBA" id="ARBA00010350"/>
    </source>
</evidence>
<feature type="transmembrane region" description="Helical" evidence="6">
    <location>
        <begin position="29"/>
        <end position="49"/>
    </location>
</feature>
<dbReference type="RefSeq" id="WP_248705513.1">
    <property type="nucleotide sequence ID" value="NZ_CAKOET010000001.1"/>
</dbReference>
<comment type="caution">
    <text evidence="7">The sequence shown here is derived from an EMBL/GenBank/DDBJ whole genome shotgun (WGS) entry which is preliminary data.</text>
</comment>
<evidence type="ECO:0000256" key="4">
    <source>
        <dbReference type="ARBA" id="ARBA00022989"/>
    </source>
</evidence>
<dbReference type="Proteomes" id="UP000838102">
    <property type="component" value="Unassembled WGS sequence"/>
</dbReference>
<dbReference type="PANTHER" id="PTHR23291:SF50">
    <property type="entry name" value="PROTEIN LIFEGUARD 4"/>
    <property type="match status" value="1"/>
</dbReference>
<gene>
    <name evidence="7" type="primary">ybhL</name>
    <name evidence="7" type="ORF">LMG032447_00036</name>
</gene>
<keyword evidence="4 6" id="KW-1133">Transmembrane helix</keyword>
<evidence type="ECO:0000256" key="1">
    <source>
        <dbReference type="ARBA" id="ARBA00004141"/>
    </source>
</evidence>
<evidence type="ECO:0000313" key="7">
    <source>
        <dbReference type="EMBL" id="CAH1849979.1"/>
    </source>
</evidence>
<protein>
    <submittedName>
        <fullName evidence="7">Inner membrane protein YbhL</fullName>
    </submittedName>
</protein>
<evidence type="ECO:0000256" key="3">
    <source>
        <dbReference type="ARBA" id="ARBA00022692"/>
    </source>
</evidence>
<evidence type="ECO:0000256" key="5">
    <source>
        <dbReference type="ARBA" id="ARBA00023136"/>
    </source>
</evidence>
<evidence type="ECO:0000256" key="6">
    <source>
        <dbReference type="RuleBase" id="RU004379"/>
    </source>
</evidence>
<dbReference type="InterPro" id="IPR006214">
    <property type="entry name" value="Bax_inhibitor_1-related"/>
</dbReference>
<comment type="subcellular location">
    <subcellularLocation>
        <location evidence="1">Membrane</location>
        <topology evidence="1">Multi-pass membrane protein</topology>
    </subcellularLocation>
</comment>
<dbReference type="EMBL" id="CAKOEU010000001">
    <property type="protein sequence ID" value="CAH1849979.1"/>
    <property type="molecule type" value="Genomic_DNA"/>
</dbReference>
<dbReference type="CDD" id="cd10432">
    <property type="entry name" value="BI-1-like_bacterial"/>
    <property type="match status" value="1"/>
</dbReference>
<evidence type="ECO:0000313" key="8">
    <source>
        <dbReference type="Proteomes" id="UP000838102"/>
    </source>
</evidence>
<reference evidence="7" key="1">
    <citation type="submission" date="2022-03" db="EMBL/GenBank/DDBJ databases">
        <authorList>
            <person name="Hettiarachchi G."/>
        </authorList>
    </citation>
    <scope>NUCLEOTIDE SEQUENCE</scope>
    <source>
        <strain evidence="7">LMG 32447</strain>
    </source>
</reference>
<dbReference type="Pfam" id="PF01027">
    <property type="entry name" value="Bax1-I"/>
    <property type="match status" value="1"/>
</dbReference>
<comment type="similarity">
    <text evidence="2 6">Belongs to the BI1 family.</text>
</comment>